<keyword evidence="1" id="KW-0812">Transmembrane</keyword>
<feature type="transmembrane region" description="Helical" evidence="1">
    <location>
        <begin position="7"/>
        <end position="26"/>
    </location>
</feature>
<gene>
    <name evidence="2" type="ORF">METZ01_LOCUS345969</name>
</gene>
<dbReference type="AlphaFoldDB" id="A0A382R7F6"/>
<protein>
    <submittedName>
        <fullName evidence="2">Uncharacterized protein</fullName>
    </submittedName>
</protein>
<evidence type="ECO:0000256" key="1">
    <source>
        <dbReference type="SAM" id="Phobius"/>
    </source>
</evidence>
<keyword evidence="1" id="KW-0472">Membrane</keyword>
<evidence type="ECO:0000313" key="2">
    <source>
        <dbReference type="EMBL" id="SVC93115.1"/>
    </source>
</evidence>
<name>A0A382R7F6_9ZZZZ</name>
<accession>A0A382R7F6</accession>
<proteinExistence type="predicted"/>
<keyword evidence="1" id="KW-1133">Transmembrane helix</keyword>
<reference evidence="2" key="1">
    <citation type="submission" date="2018-05" db="EMBL/GenBank/DDBJ databases">
        <authorList>
            <person name="Lanie J.A."/>
            <person name="Ng W.-L."/>
            <person name="Kazmierczak K.M."/>
            <person name="Andrzejewski T.M."/>
            <person name="Davidsen T.M."/>
            <person name="Wayne K.J."/>
            <person name="Tettelin H."/>
            <person name="Glass J.I."/>
            <person name="Rusch D."/>
            <person name="Podicherti R."/>
            <person name="Tsui H.-C.T."/>
            <person name="Winkler M.E."/>
        </authorList>
    </citation>
    <scope>NUCLEOTIDE SEQUENCE</scope>
</reference>
<organism evidence="2">
    <name type="scientific">marine metagenome</name>
    <dbReference type="NCBI Taxonomy" id="408172"/>
    <lineage>
        <taxon>unclassified sequences</taxon>
        <taxon>metagenomes</taxon>
        <taxon>ecological metagenomes</taxon>
    </lineage>
</organism>
<sequence length="61" mass="6850">MEAKVRSLAIVIFLGIIIILIILSSFDEDSPIMRAFGFLNMILFLASPFVLYSILSKNKTD</sequence>
<feature type="transmembrane region" description="Helical" evidence="1">
    <location>
        <begin position="32"/>
        <end position="55"/>
    </location>
</feature>
<dbReference type="EMBL" id="UINC01119353">
    <property type="protein sequence ID" value="SVC93115.1"/>
    <property type="molecule type" value="Genomic_DNA"/>
</dbReference>